<evidence type="ECO:0000313" key="2">
    <source>
        <dbReference type="EMBL" id="KAE9392042.1"/>
    </source>
</evidence>
<evidence type="ECO:0000256" key="1">
    <source>
        <dbReference type="SAM" id="MobiDB-lite"/>
    </source>
</evidence>
<proteinExistence type="predicted"/>
<dbReference type="AlphaFoldDB" id="A0A6A4H1H5"/>
<feature type="compositionally biased region" description="Basic residues" evidence="1">
    <location>
        <begin position="163"/>
        <end position="172"/>
    </location>
</feature>
<name>A0A6A4H1H5_9AGAR</name>
<organism evidence="2 3">
    <name type="scientific">Gymnopus androsaceus JB14</name>
    <dbReference type="NCBI Taxonomy" id="1447944"/>
    <lineage>
        <taxon>Eukaryota</taxon>
        <taxon>Fungi</taxon>
        <taxon>Dikarya</taxon>
        <taxon>Basidiomycota</taxon>
        <taxon>Agaricomycotina</taxon>
        <taxon>Agaricomycetes</taxon>
        <taxon>Agaricomycetidae</taxon>
        <taxon>Agaricales</taxon>
        <taxon>Marasmiineae</taxon>
        <taxon>Omphalotaceae</taxon>
        <taxon>Gymnopus</taxon>
    </lineage>
</organism>
<keyword evidence="3" id="KW-1185">Reference proteome</keyword>
<dbReference type="OrthoDB" id="10541721at2759"/>
<gene>
    <name evidence="2" type="ORF">BT96DRAFT_944954</name>
</gene>
<evidence type="ECO:0000313" key="3">
    <source>
        <dbReference type="Proteomes" id="UP000799118"/>
    </source>
</evidence>
<sequence length="289" mass="32418">MAKKEDLYTNNPTYSRPLPKNFSSKASDMAKALFGLRLTLEEKKGSTELVKFMNCQVHLQGDNVRHATAVCMGQANPEQFAQITVTRCGQSSCGVPYKFVTLNATSADRIILFQQFVDWLTRCKAFKKLEALKKIAPHIAKDKVVDCRRILRQIEDVIDSQRRLKSRSKHHQSSPAPASYPRDNREIKSSPVKRKRSWSLIEITDDEHPPKKCSIVHLSDEDEVVLVDTTPGPRRSKKGKERAVEPDGKVIIIGDEVIVADADPTVPSSPRISGVVYISSDDEEEGLLH</sequence>
<dbReference type="EMBL" id="ML769606">
    <property type="protein sequence ID" value="KAE9392042.1"/>
    <property type="molecule type" value="Genomic_DNA"/>
</dbReference>
<dbReference type="Proteomes" id="UP000799118">
    <property type="component" value="Unassembled WGS sequence"/>
</dbReference>
<accession>A0A6A4H1H5</accession>
<reference evidence="2" key="1">
    <citation type="journal article" date="2019" name="Environ. Microbiol.">
        <title>Fungal ecological strategies reflected in gene transcription - a case study of two litter decomposers.</title>
        <authorList>
            <person name="Barbi F."/>
            <person name="Kohler A."/>
            <person name="Barry K."/>
            <person name="Baskaran P."/>
            <person name="Daum C."/>
            <person name="Fauchery L."/>
            <person name="Ihrmark K."/>
            <person name="Kuo A."/>
            <person name="LaButti K."/>
            <person name="Lipzen A."/>
            <person name="Morin E."/>
            <person name="Grigoriev I.V."/>
            <person name="Henrissat B."/>
            <person name="Lindahl B."/>
            <person name="Martin F."/>
        </authorList>
    </citation>
    <scope>NUCLEOTIDE SEQUENCE</scope>
    <source>
        <strain evidence="2">JB14</strain>
    </source>
</reference>
<protein>
    <submittedName>
        <fullName evidence="2">Uncharacterized protein</fullName>
    </submittedName>
</protein>
<feature type="region of interest" description="Disordered" evidence="1">
    <location>
        <begin position="161"/>
        <end position="193"/>
    </location>
</feature>